<gene>
    <name evidence="4" type="primary">5579108</name>
</gene>
<feature type="compositionally biased region" description="Low complexity" evidence="2">
    <location>
        <begin position="291"/>
        <end position="326"/>
    </location>
</feature>
<name>A0A6I8T8I8_AEDAE</name>
<dbReference type="Gene3D" id="2.60.120.200">
    <property type="match status" value="1"/>
</dbReference>
<evidence type="ECO:0000256" key="1">
    <source>
        <dbReference type="ARBA" id="ARBA00022734"/>
    </source>
</evidence>
<evidence type="ECO:0000313" key="5">
    <source>
        <dbReference type="Proteomes" id="UP000008820"/>
    </source>
</evidence>
<proteinExistence type="predicted"/>
<dbReference type="Pfam" id="PF00337">
    <property type="entry name" value="Gal-bind_lectin"/>
    <property type="match status" value="1"/>
</dbReference>
<feature type="transmembrane region" description="Helical" evidence="3">
    <location>
        <begin position="357"/>
        <end position="379"/>
    </location>
</feature>
<dbReference type="PRINTS" id="PR01217">
    <property type="entry name" value="PRICHEXTENSN"/>
</dbReference>
<evidence type="ECO:0000256" key="2">
    <source>
        <dbReference type="SAM" id="MobiDB-lite"/>
    </source>
</evidence>
<feature type="region of interest" description="Disordered" evidence="2">
    <location>
        <begin position="290"/>
        <end position="326"/>
    </location>
</feature>
<keyword evidence="3" id="KW-1133">Transmembrane helix</keyword>
<dbReference type="OrthoDB" id="6251307at2759"/>
<keyword evidence="3" id="KW-0472">Membrane</keyword>
<dbReference type="GO" id="GO:0030246">
    <property type="term" value="F:carbohydrate binding"/>
    <property type="evidence" value="ECO:0007669"/>
    <property type="project" value="UniProtKB-UniRule"/>
</dbReference>
<evidence type="ECO:0000256" key="3">
    <source>
        <dbReference type="SAM" id="Phobius"/>
    </source>
</evidence>
<dbReference type="SUPFAM" id="SSF49899">
    <property type="entry name" value="Concanavalin A-like lectins/glucanases"/>
    <property type="match status" value="1"/>
</dbReference>
<organism evidence="4 5">
    <name type="scientific">Aedes aegypti</name>
    <name type="common">Yellowfever mosquito</name>
    <name type="synonym">Culex aegypti</name>
    <dbReference type="NCBI Taxonomy" id="7159"/>
    <lineage>
        <taxon>Eukaryota</taxon>
        <taxon>Metazoa</taxon>
        <taxon>Ecdysozoa</taxon>
        <taxon>Arthropoda</taxon>
        <taxon>Hexapoda</taxon>
        <taxon>Insecta</taxon>
        <taxon>Pterygota</taxon>
        <taxon>Neoptera</taxon>
        <taxon>Endopterygota</taxon>
        <taxon>Diptera</taxon>
        <taxon>Nematocera</taxon>
        <taxon>Culicoidea</taxon>
        <taxon>Culicidae</taxon>
        <taxon>Culicinae</taxon>
        <taxon>Aedini</taxon>
        <taxon>Aedes</taxon>
        <taxon>Stegomyia</taxon>
    </lineage>
</organism>
<dbReference type="InParanoid" id="A0A6I8T8I8"/>
<dbReference type="PROSITE" id="PS51304">
    <property type="entry name" value="GALECTIN"/>
    <property type="match status" value="1"/>
</dbReference>
<feature type="transmembrane region" description="Helical" evidence="3">
    <location>
        <begin position="391"/>
        <end position="409"/>
    </location>
</feature>
<protein>
    <submittedName>
        <fullName evidence="4">Uncharacterized protein</fullName>
    </submittedName>
</protein>
<feature type="compositionally biased region" description="Low complexity" evidence="2">
    <location>
        <begin position="341"/>
        <end position="355"/>
    </location>
</feature>
<dbReference type="GO" id="GO:0016936">
    <property type="term" value="F:galactoside binding"/>
    <property type="evidence" value="ECO:0007669"/>
    <property type="project" value="TreeGrafter"/>
</dbReference>
<dbReference type="PANTHER" id="PTHR11346">
    <property type="entry name" value="GALECTIN"/>
    <property type="match status" value="1"/>
</dbReference>
<dbReference type="SMART" id="SM00908">
    <property type="entry name" value="Gal-bind_lectin"/>
    <property type="match status" value="1"/>
</dbReference>
<feature type="region of interest" description="Disordered" evidence="2">
    <location>
        <begin position="338"/>
        <end position="361"/>
    </location>
</feature>
<dbReference type="InterPro" id="IPR001079">
    <property type="entry name" value="Galectin_CRD"/>
</dbReference>
<dbReference type="EnsemblMetazoa" id="AAEL003844-RB">
    <property type="protein sequence ID" value="AAEL003844-PB"/>
    <property type="gene ID" value="AAEL003844"/>
</dbReference>
<feature type="region of interest" description="Disordered" evidence="2">
    <location>
        <begin position="226"/>
        <end position="251"/>
    </location>
</feature>
<dbReference type="Proteomes" id="UP000008820">
    <property type="component" value="Chromosome 3"/>
</dbReference>
<dbReference type="AlphaFoldDB" id="A0A6I8T8I8"/>
<sequence length="427" mass="45034">MATVPVYSPVVPFLGLVPGGLRHGSMVRIKGIINNHGERCQINIQTGAALNPRDDVTLHISIRPNEAAIVRNTLQNQVWGAEERYGGCPISYGQSFDVLVLVEVNQYKIAINGVHFCMFNHRLPVHSARYVSISGGCVIHSITTEMDTAGSVPPYPGTAGSVGPQPPPYVPPAYPPNLSGSQIGFVPTPPPMPPPPPYTPTPGYPIGNTGHYPGAPPYVPPFGGYPHQPSYPPATPYSSSQPTAPPTSSMVSSMQATTTSINQPKTTVKDSVISGIQQTKNFLHDAIYGKTTTTPSYPQQPPMQQVPSNLPSYPSQPAAYPSQQPYGSQFTSVAYPQLSGQQYNNPPQQQRPPSGGILGPGTGIAATALAAGTTAVLMHKLPKKAKKSKKLMKYAAGAGMLGLGGYAIGKGLRRRGSSSSSSSSDSD</sequence>
<dbReference type="InterPro" id="IPR044156">
    <property type="entry name" value="Galectin-like"/>
</dbReference>
<dbReference type="InterPro" id="IPR013320">
    <property type="entry name" value="ConA-like_dom_sf"/>
</dbReference>
<evidence type="ECO:0000313" key="4">
    <source>
        <dbReference type="EnsemblMetazoa" id="AAEL003844-PB"/>
    </source>
</evidence>
<reference evidence="4 5" key="1">
    <citation type="submission" date="2017-06" db="EMBL/GenBank/DDBJ databases">
        <title>Aedes aegypti genome working group (AGWG) sequencing and assembly.</title>
        <authorList>
            <consortium name="Aedes aegypti Genome Working Group (AGWG)"/>
            <person name="Matthews B.J."/>
        </authorList>
    </citation>
    <scope>NUCLEOTIDE SEQUENCE [LARGE SCALE GENOMIC DNA]</scope>
    <source>
        <strain evidence="4 5">LVP_AGWG</strain>
    </source>
</reference>
<reference evidence="4" key="2">
    <citation type="submission" date="2020-05" db="UniProtKB">
        <authorList>
            <consortium name="EnsemblMetazoa"/>
        </authorList>
    </citation>
    <scope>IDENTIFICATION</scope>
    <source>
        <strain evidence="4">LVP_AGWG</strain>
    </source>
</reference>
<dbReference type="PANTHER" id="PTHR11346:SF176">
    <property type="entry name" value="32 KDA BETA-GALACTOSIDE-BINDING LECTIN LEC-3"/>
    <property type="match status" value="1"/>
</dbReference>
<dbReference type="SMART" id="SM00276">
    <property type="entry name" value="GLECT"/>
    <property type="match status" value="1"/>
</dbReference>
<dbReference type="FunFam" id="2.60.120.200:FF:000256">
    <property type="entry name" value="Galectin"/>
    <property type="match status" value="1"/>
</dbReference>
<feature type="compositionally biased region" description="Low complexity" evidence="2">
    <location>
        <begin position="236"/>
        <end position="249"/>
    </location>
</feature>
<keyword evidence="5" id="KW-1185">Reference proteome</keyword>
<dbReference type="CDD" id="cd00070">
    <property type="entry name" value="GLECT"/>
    <property type="match status" value="1"/>
</dbReference>
<accession>A0A6I8T8I8</accession>
<keyword evidence="3" id="KW-0812">Transmembrane</keyword>
<keyword evidence="1" id="KW-0430">Lectin</keyword>